<sequence length="376" mass="42622">MVEQRKKITFDRFIRVTIVIVGIIAALMLINRLRGVLLPFFVAWIIAYMIYPLVKFFQYKLRFRSRPLAILCALLSLTVVGVGLSYFLIPPLVVEMGRVKDLLFEYLQSGVQEGAHIPKSLSLFIKETLDIQAVSDFFEKDNFLNIIEQTLPKVWAILSESVSFLINLFTFFLILLYIVFILLDYESIAEGWIYLLPEKYREFTQSVVNDLQAGMNRYFRGQALVAFCVGVLMSIGFVIIDFPLAIGLGLFVGLLNMVPYLQTIGFIPTILLAILKASDTGGNFWIILASALIVFAVVQIIQDGFLVPKIMGKITGLNPAIILLSLSIWGSLMGLIGMIIALPLTTLILSYYQRFIINREKIFPRKNHLENTEDQE</sequence>
<feature type="transmembrane region" description="Helical" evidence="8">
    <location>
        <begin position="12"/>
        <end position="30"/>
    </location>
</feature>
<keyword evidence="3" id="KW-0813">Transport</keyword>
<dbReference type="Pfam" id="PF01594">
    <property type="entry name" value="AI-2E_transport"/>
    <property type="match status" value="1"/>
</dbReference>
<dbReference type="PANTHER" id="PTHR21716:SF53">
    <property type="entry name" value="PERMEASE PERM-RELATED"/>
    <property type="match status" value="1"/>
</dbReference>
<dbReference type="OrthoDB" id="1010875at2"/>
<dbReference type="eggNOG" id="COG0628">
    <property type="taxonomic scope" value="Bacteria"/>
</dbReference>
<feature type="transmembrane region" description="Helical" evidence="8">
    <location>
        <begin position="162"/>
        <end position="183"/>
    </location>
</feature>
<keyword evidence="4" id="KW-1003">Cell membrane</keyword>
<dbReference type="GO" id="GO:0055085">
    <property type="term" value="P:transmembrane transport"/>
    <property type="evidence" value="ECO:0007669"/>
    <property type="project" value="TreeGrafter"/>
</dbReference>
<comment type="subcellular location">
    <subcellularLocation>
        <location evidence="1">Cell membrane</location>
        <topology evidence="1">Multi-pass membrane protein</topology>
    </subcellularLocation>
</comment>
<dbReference type="InterPro" id="IPR002549">
    <property type="entry name" value="AI-2E-like"/>
</dbReference>
<feature type="transmembrane region" description="Helical" evidence="8">
    <location>
        <begin position="257"/>
        <end position="275"/>
    </location>
</feature>
<evidence type="ECO:0000256" key="4">
    <source>
        <dbReference type="ARBA" id="ARBA00022475"/>
    </source>
</evidence>
<gene>
    <name evidence="9" type="ORF">Bcop_0647</name>
</gene>
<evidence type="ECO:0000256" key="3">
    <source>
        <dbReference type="ARBA" id="ARBA00022448"/>
    </source>
</evidence>
<keyword evidence="5 8" id="KW-0812">Transmembrane</keyword>
<organism evidence="9 10">
    <name type="scientific">Bacteroides coprosuis DSM 18011</name>
    <dbReference type="NCBI Taxonomy" id="679937"/>
    <lineage>
        <taxon>Bacteria</taxon>
        <taxon>Pseudomonadati</taxon>
        <taxon>Bacteroidota</taxon>
        <taxon>Bacteroidia</taxon>
        <taxon>Bacteroidales</taxon>
        <taxon>Bacteroidaceae</taxon>
        <taxon>Bacteroides</taxon>
    </lineage>
</organism>
<dbReference type="AlphaFoldDB" id="F3ZSC8"/>
<dbReference type="GO" id="GO:0005886">
    <property type="term" value="C:plasma membrane"/>
    <property type="evidence" value="ECO:0007669"/>
    <property type="project" value="UniProtKB-SubCell"/>
</dbReference>
<keyword evidence="7 8" id="KW-0472">Membrane</keyword>
<feature type="transmembrane region" description="Helical" evidence="8">
    <location>
        <begin position="36"/>
        <end position="56"/>
    </location>
</feature>
<feature type="transmembrane region" description="Helical" evidence="8">
    <location>
        <begin position="321"/>
        <end position="352"/>
    </location>
</feature>
<evidence type="ECO:0000256" key="1">
    <source>
        <dbReference type="ARBA" id="ARBA00004651"/>
    </source>
</evidence>
<dbReference type="HOGENOM" id="CLU_031275_8_0_10"/>
<reference evidence="9 10" key="1">
    <citation type="journal article" date="2011" name="Stand. Genomic Sci.">
        <title>Non-contiguous finished genome sequence of Bacteroides coprosuis type strain (PC139).</title>
        <authorList>
            <person name="Land M."/>
            <person name="Held B."/>
            <person name="Gronow S."/>
            <person name="Abt B."/>
            <person name="Lucas S."/>
            <person name="Del Rio T.G."/>
            <person name="Nolan M."/>
            <person name="Tice H."/>
            <person name="Cheng J.F."/>
            <person name="Pitluck S."/>
            <person name="Liolios K."/>
            <person name="Pagani I."/>
            <person name="Ivanova N."/>
            <person name="Mavromatis K."/>
            <person name="Mikhailova N."/>
            <person name="Pati A."/>
            <person name="Tapia R."/>
            <person name="Han C."/>
            <person name="Goodwin L."/>
            <person name="Chen A."/>
            <person name="Palaniappan K."/>
            <person name="Hauser L."/>
            <person name="Brambilla E.M."/>
            <person name="Rohde M."/>
            <person name="Goker M."/>
            <person name="Detter J.C."/>
            <person name="Woyke T."/>
            <person name="Bristow J."/>
            <person name="Eisen J.A."/>
            <person name="Markowitz V."/>
            <person name="Hugenholtz P."/>
            <person name="Kyrpides N.C."/>
            <person name="Klenk H.P."/>
            <person name="Lapidus A."/>
        </authorList>
    </citation>
    <scope>NUCLEOTIDE SEQUENCE</scope>
    <source>
        <strain evidence="9 10">DSM 18011</strain>
    </source>
</reference>
<accession>F3ZSC8</accession>
<feature type="transmembrane region" description="Helical" evidence="8">
    <location>
        <begin position="224"/>
        <end position="251"/>
    </location>
</feature>
<dbReference type="EMBL" id="CM001167">
    <property type="protein sequence ID" value="EGJ70865.1"/>
    <property type="molecule type" value="Genomic_DNA"/>
</dbReference>
<evidence type="ECO:0000256" key="6">
    <source>
        <dbReference type="ARBA" id="ARBA00022989"/>
    </source>
</evidence>
<feature type="transmembrane region" description="Helical" evidence="8">
    <location>
        <begin position="282"/>
        <end position="301"/>
    </location>
</feature>
<evidence type="ECO:0000313" key="10">
    <source>
        <dbReference type="Proteomes" id="UP000018439"/>
    </source>
</evidence>
<keyword evidence="10" id="KW-1185">Reference proteome</keyword>
<evidence type="ECO:0000256" key="5">
    <source>
        <dbReference type="ARBA" id="ARBA00022692"/>
    </source>
</evidence>
<name>F3ZSC8_9BACE</name>
<evidence type="ECO:0000256" key="7">
    <source>
        <dbReference type="ARBA" id="ARBA00023136"/>
    </source>
</evidence>
<keyword evidence="6 8" id="KW-1133">Transmembrane helix</keyword>
<proteinExistence type="inferred from homology"/>
<evidence type="ECO:0000256" key="8">
    <source>
        <dbReference type="SAM" id="Phobius"/>
    </source>
</evidence>
<dbReference type="PANTHER" id="PTHR21716">
    <property type="entry name" value="TRANSMEMBRANE PROTEIN"/>
    <property type="match status" value="1"/>
</dbReference>
<dbReference type="Proteomes" id="UP000018439">
    <property type="component" value="Chromosome"/>
</dbReference>
<evidence type="ECO:0008006" key="11">
    <source>
        <dbReference type="Google" id="ProtNLM"/>
    </source>
</evidence>
<comment type="similarity">
    <text evidence="2">Belongs to the autoinducer-2 exporter (AI-2E) (TC 2.A.86) family.</text>
</comment>
<feature type="transmembrane region" description="Helical" evidence="8">
    <location>
        <begin position="68"/>
        <end position="89"/>
    </location>
</feature>
<evidence type="ECO:0000256" key="2">
    <source>
        <dbReference type="ARBA" id="ARBA00009773"/>
    </source>
</evidence>
<protein>
    <recommendedName>
        <fullName evidence="11">Permease</fullName>
    </recommendedName>
</protein>
<evidence type="ECO:0000313" key="9">
    <source>
        <dbReference type="EMBL" id="EGJ70865.1"/>
    </source>
</evidence>
<dbReference type="STRING" id="679937.Bcop_0647"/>